<evidence type="ECO:0000313" key="5">
    <source>
        <dbReference type="Proteomes" id="UP000719942"/>
    </source>
</evidence>
<feature type="transmembrane region" description="Helical" evidence="3">
    <location>
        <begin position="12"/>
        <end position="32"/>
    </location>
</feature>
<dbReference type="PANTHER" id="PTHR37815">
    <property type="entry name" value="UPF0397 PROTEIN BC_2624-RELATED"/>
    <property type="match status" value="1"/>
</dbReference>
<dbReference type="RefSeq" id="WP_219966273.1">
    <property type="nucleotide sequence ID" value="NZ_JAGFNZ010000006.1"/>
</dbReference>
<organism evidence="4 5">
    <name type="scientific">Caproiciproducens faecalis</name>
    <dbReference type="NCBI Taxonomy" id="2820301"/>
    <lineage>
        <taxon>Bacteria</taxon>
        <taxon>Bacillati</taxon>
        <taxon>Bacillota</taxon>
        <taxon>Clostridia</taxon>
        <taxon>Eubacteriales</taxon>
        <taxon>Acutalibacteraceae</taxon>
        <taxon>Caproiciproducens</taxon>
    </lineage>
</organism>
<gene>
    <name evidence="4" type="ORF">J5W02_13715</name>
</gene>
<keyword evidence="5" id="KW-1185">Reference proteome</keyword>
<name>A0ABS7DRD4_9FIRM</name>
<keyword evidence="2 3" id="KW-1133">Transmembrane helix</keyword>
<protein>
    <submittedName>
        <fullName evidence="4">ECF transporter S component</fullName>
    </submittedName>
</protein>
<keyword evidence="1 3" id="KW-0812">Transmembrane</keyword>
<accession>A0ABS7DRD4</accession>
<evidence type="ECO:0000313" key="4">
    <source>
        <dbReference type="EMBL" id="MBW7573868.1"/>
    </source>
</evidence>
<evidence type="ECO:0000256" key="3">
    <source>
        <dbReference type="SAM" id="Phobius"/>
    </source>
</evidence>
<dbReference type="InterPro" id="IPR009825">
    <property type="entry name" value="ECF_substrate-spec-like"/>
</dbReference>
<feature type="transmembrane region" description="Helical" evidence="3">
    <location>
        <begin position="114"/>
        <end position="135"/>
    </location>
</feature>
<dbReference type="Gene3D" id="1.10.1760.20">
    <property type="match status" value="1"/>
</dbReference>
<feature type="transmembrane region" description="Helical" evidence="3">
    <location>
        <begin position="44"/>
        <end position="73"/>
    </location>
</feature>
<feature type="transmembrane region" description="Helical" evidence="3">
    <location>
        <begin position="79"/>
        <end position="102"/>
    </location>
</feature>
<keyword evidence="3" id="KW-0472">Membrane</keyword>
<dbReference type="Proteomes" id="UP000719942">
    <property type="component" value="Unassembled WGS sequence"/>
</dbReference>
<sequence length="191" mass="20014">MKINSNRQKATVNVALTGLMGALVIVGTYLNIPIPVLGDKTMISLGNVFCILSGLLLGPLYGGAAAGIGSFIFDLVGGWASSAPFTLVFKFIMAFVCGSIAWGGDKSAKKLSRLILAAVLGSLSYCALYLGYSYVKELLIGSAVQVVNIKIATKAATTFTNAVIADVVAVPLFITLRRALARNHIGTNLQE</sequence>
<evidence type="ECO:0000256" key="1">
    <source>
        <dbReference type="ARBA" id="ARBA00022692"/>
    </source>
</evidence>
<dbReference type="EMBL" id="JAGFNZ010000006">
    <property type="protein sequence ID" value="MBW7573868.1"/>
    <property type="molecule type" value="Genomic_DNA"/>
</dbReference>
<proteinExistence type="predicted"/>
<feature type="transmembrane region" description="Helical" evidence="3">
    <location>
        <begin position="155"/>
        <end position="176"/>
    </location>
</feature>
<comment type="caution">
    <text evidence="4">The sequence shown here is derived from an EMBL/GenBank/DDBJ whole genome shotgun (WGS) entry which is preliminary data.</text>
</comment>
<dbReference type="Pfam" id="PF07155">
    <property type="entry name" value="ECF-ribofla_trS"/>
    <property type="match status" value="1"/>
</dbReference>
<evidence type="ECO:0000256" key="2">
    <source>
        <dbReference type="ARBA" id="ARBA00022989"/>
    </source>
</evidence>
<reference evidence="4 5" key="1">
    <citation type="submission" date="2021-03" db="EMBL/GenBank/DDBJ databases">
        <title>Caproiciproducens sp. nov. isolated from feces of cow.</title>
        <authorList>
            <person name="Choi J.-Y."/>
        </authorList>
    </citation>
    <scope>NUCLEOTIDE SEQUENCE [LARGE SCALE GENOMIC DNA]</scope>
    <source>
        <strain evidence="4 5">AGMB10547</strain>
    </source>
</reference>
<dbReference type="PANTHER" id="PTHR37815:SF3">
    <property type="entry name" value="UPF0397 PROTEIN SPR0429"/>
    <property type="match status" value="1"/>
</dbReference>